<dbReference type="RefSeq" id="WP_229804463.1">
    <property type="nucleotide sequence ID" value="NZ_BMYX01000002.1"/>
</dbReference>
<dbReference type="InterPro" id="IPR036390">
    <property type="entry name" value="WH_DNA-bd_sf"/>
</dbReference>
<proteinExistence type="predicted"/>
<name>A0A918U7T3_9NEIS</name>
<feature type="domain" description="Helix-turn-helix type 11" evidence="1">
    <location>
        <begin position="1"/>
        <end position="49"/>
    </location>
</feature>
<keyword evidence="4" id="KW-1185">Reference proteome</keyword>
<dbReference type="AlphaFoldDB" id="A0A918U7T3"/>
<dbReference type="PROSITE" id="PS52050">
    <property type="entry name" value="WYL"/>
    <property type="match status" value="1"/>
</dbReference>
<protein>
    <submittedName>
        <fullName evidence="3">Transcriptional regulator</fullName>
    </submittedName>
</protein>
<evidence type="ECO:0000259" key="1">
    <source>
        <dbReference type="Pfam" id="PF08279"/>
    </source>
</evidence>
<accession>A0A918U7T3</accession>
<dbReference type="EMBL" id="BMYX01000002">
    <property type="protein sequence ID" value="GGY05977.1"/>
    <property type="molecule type" value="Genomic_DNA"/>
</dbReference>
<dbReference type="Pfam" id="PF13280">
    <property type="entry name" value="WYL"/>
    <property type="match status" value="1"/>
</dbReference>
<dbReference type="InterPro" id="IPR026881">
    <property type="entry name" value="WYL_dom"/>
</dbReference>
<gene>
    <name evidence="3" type="ORF">GCM10011289_05490</name>
</gene>
<evidence type="ECO:0000259" key="2">
    <source>
        <dbReference type="Pfam" id="PF13280"/>
    </source>
</evidence>
<dbReference type="InterPro" id="IPR051534">
    <property type="entry name" value="CBASS_pafABC_assoc_protein"/>
</dbReference>
<dbReference type="Pfam" id="PF08279">
    <property type="entry name" value="HTH_11"/>
    <property type="match status" value="1"/>
</dbReference>
<sequence>MQILRRHRFPVSGNALTSELGISLRTLYRDIASLQAQGADIRGEPGVGYVLRPGYLLPPLMFTPAELEALTLGFRWVAKWADPSLTGAAADALAKISAVLPEPLRHELDSVTLLVGPRGATDTEVVEPGVLREAIRTERKIRIAYRDAHGGDSERIVWPFALGYFQTSRILVAWCELRNDFRHFLTGRLRSMTVLDERYPRARMALVREWRNRRLDLRHRPDA</sequence>
<organism evidence="3 4">
    <name type="scientific">Paludibacterium paludis</name>
    <dbReference type="NCBI Taxonomy" id="1225769"/>
    <lineage>
        <taxon>Bacteria</taxon>
        <taxon>Pseudomonadati</taxon>
        <taxon>Pseudomonadota</taxon>
        <taxon>Betaproteobacteria</taxon>
        <taxon>Neisseriales</taxon>
        <taxon>Chromobacteriaceae</taxon>
        <taxon>Paludibacterium</taxon>
    </lineage>
</organism>
<reference evidence="3" key="2">
    <citation type="submission" date="2020-09" db="EMBL/GenBank/DDBJ databases">
        <authorList>
            <person name="Sun Q."/>
            <person name="Kim S."/>
        </authorList>
    </citation>
    <scope>NUCLEOTIDE SEQUENCE</scope>
    <source>
        <strain evidence="3">KCTC 32182</strain>
    </source>
</reference>
<dbReference type="InterPro" id="IPR036388">
    <property type="entry name" value="WH-like_DNA-bd_sf"/>
</dbReference>
<dbReference type="Proteomes" id="UP000645257">
    <property type="component" value="Unassembled WGS sequence"/>
</dbReference>
<evidence type="ECO:0000313" key="3">
    <source>
        <dbReference type="EMBL" id="GGY05977.1"/>
    </source>
</evidence>
<dbReference type="Gene3D" id="1.10.10.10">
    <property type="entry name" value="Winged helix-like DNA-binding domain superfamily/Winged helix DNA-binding domain"/>
    <property type="match status" value="1"/>
</dbReference>
<feature type="domain" description="WYL" evidence="2">
    <location>
        <begin position="130"/>
        <end position="194"/>
    </location>
</feature>
<dbReference type="SUPFAM" id="SSF46785">
    <property type="entry name" value="Winged helix' DNA-binding domain"/>
    <property type="match status" value="1"/>
</dbReference>
<reference evidence="3" key="1">
    <citation type="journal article" date="2014" name="Int. J. Syst. Evol. Microbiol.">
        <title>Complete genome sequence of Corynebacterium casei LMG S-19264T (=DSM 44701T), isolated from a smear-ripened cheese.</title>
        <authorList>
            <consortium name="US DOE Joint Genome Institute (JGI-PGF)"/>
            <person name="Walter F."/>
            <person name="Albersmeier A."/>
            <person name="Kalinowski J."/>
            <person name="Ruckert C."/>
        </authorList>
    </citation>
    <scope>NUCLEOTIDE SEQUENCE</scope>
    <source>
        <strain evidence="3">KCTC 32182</strain>
    </source>
</reference>
<dbReference type="PANTHER" id="PTHR34580">
    <property type="match status" value="1"/>
</dbReference>
<dbReference type="PANTHER" id="PTHR34580:SF3">
    <property type="entry name" value="PROTEIN PAFB"/>
    <property type="match status" value="1"/>
</dbReference>
<evidence type="ECO:0000313" key="4">
    <source>
        <dbReference type="Proteomes" id="UP000645257"/>
    </source>
</evidence>
<dbReference type="InterPro" id="IPR013196">
    <property type="entry name" value="HTH_11"/>
</dbReference>
<comment type="caution">
    <text evidence="3">The sequence shown here is derived from an EMBL/GenBank/DDBJ whole genome shotgun (WGS) entry which is preliminary data.</text>
</comment>